<organism evidence="1 2">
    <name type="scientific">Salmonella enterica subsp. enterica serovar Bovismorbificans</name>
    <dbReference type="NCBI Taxonomy" id="58097"/>
    <lineage>
        <taxon>Bacteria</taxon>
        <taxon>Pseudomonadati</taxon>
        <taxon>Pseudomonadota</taxon>
        <taxon>Gammaproteobacteria</taxon>
        <taxon>Enterobacterales</taxon>
        <taxon>Enterobacteriaceae</taxon>
        <taxon>Salmonella</taxon>
    </lineage>
</organism>
<dbReference type="EMBL" id="CQPA01000001">
    <property type="protein sequence ID" value="CNT55204.1"/>
    <property type="molecule type" value="Genomic_DNA"/>
</dbReference>
<dbReference type="AlphaFoldDB" id="A0A655BKW8"/>
<sequence>MLAAPAQQQVVRLRGGITLPEITKVGQQAFPFTAEQTLFAKVIVRIFVIRLRGLPATSNIDQFGHAPLLGAKPV</sequence>
<evidence type="ECO:0000313" key="2">
    <source>
        <dbReference type="Proteomes" id="UP000041314"/>
    </source>
</evidence>
<gene>
    <name evidence="1" type="ORF">ERS008198_00100</name>
</gene>
<protein>
    <submittedName>
        <fullName evidence="1">Uncharacterized protein</fullName>
    </submittedName>
</protein>
<reference evidence="1 2" key="1">
    <citation type="submission" date="2015-03" db="EMBL/GenBank/DDBJ databases">
        <authorList>
            <consortium name="Pathogen Informatics"/>
        </authorList>
    </citation>
    <scope>NUCLEOTIDE SEQUENCE [LARGE SCALE GENOMIC DNA]</scope>
    <source>
        <strain evidence="1 2">A1104</strain>
    </source>
</reference>
<evidence type="ECO:0000313" key="1">
    <source>
        <dbReference type="EMBL" id="CNT55204.1"/>
    </source>
</evidence>
<accession>A0A655BKW8</accession>
<name>A0A655BKW8_SALET</name>
<dbReference type="Proteomes" id="UP000041314">
    <property type="component" value="Unassembled WGS sequence"/>
</dbReference>
<proteinExistence type="predicted"/>